<evidence type="ECO:0000313" key="2">
    <source>
        <dbReference type="EMBL" id="KAA8897336.1"/>
    </source>
</evidence>
<feature type="region of interest" description="Disordered" evidence="1">
    <location>
        <begin position="177"/>
        <end position="196"/>
    </location>
</feature>
<evidence type="ECO:0000313" key="3">
    <source>
        <dbReference type="Proteomes" id="UP000449547"/>
    </source>
</evidence>
<dbReference type="Proteomes" id="UP000449547">
    <property type="component" value="Unassembled WGS sequence"/>
</dbReference>
<dbReference type="OrthoDB" id="4069757at2759"/>
<comment type="caution">
    <text evidence="2">The sequence shown here is derived from an EMBL/GenBank/DDBJ whole genome shotgun (WGS) entry which is preliminary data.</text>
</comment>
<name>A0A642UI46_DIURU</name>
<proteinExistence type="predicted"/>
<organism evidence="2 3">
    <name type="scientific">Diutina rugosa</name>
    <name type="common">Yeast</name>
    <name type="synonym">Candida rugosa</name>
    <dbReference type="NCBI Taxonomy" id="5481"/>
    <lineage>
        <taxon>Eukaryota</taxon>
        <taxon>Fungi</taxon>
        <taxon>Dikarya</taxon>
        <taxon>Ascomycota</taxon>
        <taxon>Saccharomycotina</taxon>
        <taxon>Pichiomycetes</taxon>
        <taxon>Debaryomycetaceae</taxon>
        <taxon>Diutina</taxon>
    </lineage>
</organism>
<reference evidence="2 3" key="1">
    <citation type="submission" date="2019-07" db="EMBL/GenBank/DDBJ databases">
        <title>Genome assembly of two rare yeast pathogens: Diutina rugosa and Trichomonascus ciferrii.</title>
        <authorList>
            <person name="Mixao V."/>
            <person name="Saus E."/>
            <person name="Hansen A."/>
            <person name="Lass-Flor C."/>
            <person name="Gabaldon T."/>
        </authorList>
    </citation>
    <scope>NUCLEOTIDE SEQUENCE [LARGE SCALE GENOMIC DNA]</scope>
    <source>
        <strain evidence="2 3">CBS 613</strain>
    </source>
</reference>
<dbReference type="RefSeq" id="XP_034009937.1">
    <property type="nucleotide sequence ID" value="XM_034158282.1"/>
</dbReference>
<protein>
    <submittedName>
        <fullName evidence="2">Uncharacterized protein</fullName>
    </submittedName>
</protein>
<keyword evidence="3" id="KW-1185">Reference proteome</keyword>
<sequence length="196" mass="21616">MALEKTCIIVTNLDKQDFVAAPASPMSVADTIKFKVAQCCPQVEYWSCLPNLARIIVILTSEADATRAAETIREWAADNRPQLRVSLQENLLSRSKSSDAVLESPEMKVRSQFTEPSPQAFDVVADLKHIGIDVSDYNTTSEMAEWQNPPTMGVGRSRSQTRTLFRPRLDTSDATLKARGVSPPTSPTITLDDFAV</sequence>
<dbReference type="VEuPathDB" id="FungiDB:DIURU_005313"/>
<evidence type="ECO:0000256" key="1">
    <source>
        <dbReference type="SAM" id="MobiDB-lite"/>
    </source>
</evidence>
<dbReference type="AlphaFoldDB" id="A0A642UI46"/>
<gene>
    <name evidence="2" type="ORF">DIURU_005313</name>
</gene>
<accession>A0A642UI46</accession>
<dbReference type="EMBL" id="SWFT01000158">
    <property type="protein sequence ID" value="KAA8897336.1"/>
    <property type="molecule type" value="Genomic_DNA"/>
</dbReference>
<dbReference type="GeneID" id="54783964"/>
<dbReference type="OMA" id="HWSNLPF"/>